<dbReference type="EMBL" id="HBGQ01016208">
    <property type="protein sequence ID" value="CAD9382330.1"/>
    <property type="molecule type" value="Transcribed_RNA"/>
</dbReference>
<dbReference type="AlphaFoldDB" id="A0A7S2AZT8"/>
<organism evidence="3">
    <name type="scientific">Alexandrium andersonii</name>
    <dbReference type="NCBI Taxonomy" id="327968"/>
    <lineage>
        <taxon>Eukaryota</taxon>
        <taxon>Sar</taxon>
        <taxon>Alveolata</taxon>
        <taxon>Dinophyceae</taxon>
        <taxon>Gonyaulacales</taxon>
        <taxon>Pyrocystaceae</taxon>
        <taxon>Alexandrium</taxon>
    </lineage>
</organism>
<evidence type="ECO:0000256" key="1">
    <source>
        <dbReference type="ARBA" id="ARBA00023002"/>
    </source>
</evidence>
<evidence type="ECO:0000259" key="2">
    <source>
        <dbReference type="Pfam" id="PF02668"/>
    </source>
</evidence>
<reference evidence="3" key="1">
    <citation type="submission" date="2021-01" db="EMBL/GenBank/DDBJ databases">
        <authorList>
            <person name="Corre E."/>
            <person name="Pelletier E."/>
            <person name="Niang G."/>
            <person name="Scheremetjew M."/>
            <person name="Finn R."/>
            <person name="Kale V."/>
            <person name="Holt S."/>
            <person name="Cochrane G."/>
            <person name="Meng A."/>
            <person name="Brown T."/>
            <person name="Cohen L."/>
        </authorList>
    </citation>
    <scope>NUCLEOTIDE SEQUENCE</scope>
    <source>
        <strain evidence="3">CCMP2222</strain>
    </source>
</reference>
<accession>A0A7S2AZT8</accession>
<evidence type="ECO:0000313" key="3">
    <source>
        <dbReference type="EMBL" id="CAD9382330.1"/>
    </source>
</evidence>
<dbReference type="Gene3D" id="3.60.130.10">
    <property type="entry name" value="Clavaminate synthase-like"/>
    <property type="match status" value="1"/>
</dbReference>
<dbReference type="Pfam" id="PF02668">
    <property type="entry name" value="TauD"/>
    <property type="match status" value="1"/>
</dbReference>
<keyword evidence="1" id="KW-0560">Oxidoreductase</keyword>
<protein>
    <recommendedName>
        <fullName evidence="2">TauD/TfdA-like domain-containing protein</fullName>
    </recommendedName>
</protein>
<dbReference type="InterPro" id="IPR042098">
    <property type="entry name" value="TauD-like_sf"/>
</dbReference>
<feature type="domain" description="TauD/TfdA-like" evidence="2">
    <location>
        <begin position="6"/>
        <end position="93"/>
    </location>
</feature>
<dbReference type="GO" id="GO:0016491">
    <property type="term" value="F:oxidoreductase activity"/>
    <property type="evidence" value="ECO:0007669"/>
    <property type="project" value="UniProtKB-KW"/>
</dbReference>
<dbReference type="SUPFAM" id="SSF51197">
    <property type="entry name" value="Clavaminate synthase-like"/>
    <property type="match status" value="1"/>
</dbReference>
<sequence>MHFELVHTHPVIELDADGLLEKIVQSETKRGVCALPFETYEKFMAAYRLWTSLVEETRFVCNFAWPEHTVIAMNNYRVLHGRALVPPGMDRTMCFGYVQRTIFENRYRLLRQRQVEKCDPDMSEKWVTRLPNQVLQALVR</sequence>
<dbReference type="InterPro" id="IPR003819">
    <property type="entry name" value="TauD/TfdA-like"/>
</dbReference>
<name>A0A7S2AZT8_9DINO</name>
<gene>
    <name evidence="3" type="ORF">AAND1436_LOCUS8042</name>
</gene>
<proteinExistence type="predicted"/>